<evidence type="ECO:0000256" key="1">
    <source>
        <dbReference type="SAM" id="Phobius"/>
    </source>
</evidence>
<keyword evidence="1" id="KW-1133">Transmembrane helix</keyword>
<evidence type="ECO:0000313" key="3">
    <source>
        <dbReference type="Proteomes" id="UP000239263"/>
    </source>
</evidence>
<dbReference type="EMBL" id="MSCO01000003">
    <property type="protein sequence ID" value="PQJ83350.1"/>
    <property type="molecule type" value="Genomic_DNA"/>
</dbReference>
<protein>
    <submittedName>
        <fullName evidence="2">Uncharacterized protein</fullName>
    </submittedName>
</protein>
<keyword evidence="1" id="KW-0472">Membrane</keyword>
<feature type="transmembrane region" description="Helical" evidence="1">
    <location>
        <begin position="74"/>
        <end position="95"/>
    </location>
</feature>
<gene>
    <name evidence="2" type="ORF">BTO22_18355</name>
</gene>
<name>A0A2S7X0I4_9GAMM</name>
<organism evidence="2 3">
    <name type="scientific">Aliivibrio sifiae</name>
    <dbReference type="NCBI Taxonomy" id="566293"/>
    <lineage>
        <taxon>Bacteria</taxon>
        <taxon>Pseudomonadati</taxon>
        <taxon>Pseudomonadota</taxon>
        <taxon>Gammaproteobacteria</taxon>
        <taxon>Vibrionales</taxon>
        <taxon>Vibrionaceae</taxon>
        <taxon>Aliivibrio</taxon>
    </lineage>
</organism>
<keyword evidence="1" id="KW-0812">Transmembrane</keyword>
<reference evidence="2 3" key="1">
    <citation type="submission" date="2016-12" db="EMBL/GenBank/DDBJ databases">
        <title>Diversity of luminous bacteria.</title>
        <authorList>
            <person name="Yoshizawa S."/>
            <person name="Kogure K."/>
        </authorList>
    </citation>
    <scope>NUCLEOTIDE SEQUENCE [LARGE SCALE GENOMIC DNA]</scope>
    <source>
        <strain evidence="2 3">ATCC 33715</strain>
    </source>
</reference>
<dbReference type="AlphaFoldDB" id="A0A2S7X0I4"/>
<accession>A0A2S7X0I4</accession>
<feature type="transmembrane region" description="Helical" evidence="1">
    <location>
        <begin position="107"/>
        <end position="140"/>
    </location>
</feature>
<proteinExistence type="predicted"/>
<comment type="caution">
    <text evidence="2">The sequence shown here is derived from an EMBL/GenBank/DDBJ whole genome shotgun (WGS) entry which is preliminary data.</text>
</comment>
<evidence type="ECO:0000313" key="2">
    <source>
        <dbReference type="EMBL" id="PQJ83350.1"/>
    </source>
</evidence>
<sequence>MIILFVIVHVFMLYLSLSSEYINDLLGVATNGRNFIWNTQLENMTSYSILWSDVEAATVPISWSIGETNNSHNAFLFLIFRIGGLSCLLLFLSFFIKSFKSTYHNKLLLMAFLAAGISNSNMLYIGNPIYFYIVFFALFYRDEEFS</sequence>
<dbReference type="Proteomes" id="UP000239263">
    <property type="component" value="Unassembled WGS sequence"/>
</dbReference>